<dbReference type="GO" id="GO:0003676">
    <property type="term" value="F:nucleic acid binding"/>
    <property type="evidence" value="ECO:0007669"/>
    <property type="project" value="InterPro"/>
</dbReference>
<feature type="compositionally biased region" description="Polar residues" evidence="5">
    <location>
        <begin position="453"/>
        <end position="462"/>
    </location>
</feature>
<dbReference type="Pfam" id="PF02902">
    <property type="entry name" value="Peptidase_C48"/>
    <property type="match status" value="1"/>
</dbReference>
<feature type="coiled-coil region" evidence="4">
    <location>
        <begin position="488"/>
        <end position="522"/>
    </location>
</feature>
<evidence type="ECO:0000256" key="3">
    <source>
        <dbReference type="ARBA" id="ARBA00022801"/>
    </source>
</evidence>
<dbReference type="GO" id="GO:0006508">
    <property type="term" value="P:proteolysis"/>
    <property type="evidence" value="ECO:0007669"/>
    <property type="project" value="UniProtKB-KW"/>
</dbReference>
<dbReference type="Proteomes" id="UP000521872">
    <property type="component" value="Unassembled WGS sequence"/>
</dbReference>
<evidence type="ECO:0008006" key="10">
    <source>
        <dbReference type="Google" id="ProtNLM"/>
    </source>
</evidence>
<comment type="similarity">
    <text evidence="1">Belongs to the peptidase C48 family.</text>
</comment>
<feature type="compositionally biased region" description="Basic and acidic residues" evidence="5">
    <location>
        <begin position="401"/>
        <end position="415"/>
    </location>
</feature>
<feature type="region of interest" description="Disordered" evidence="5">
    <location>
        <begin position="386"/>
        <end position="468"/>
    </location>
</feature>
<keyword evidence="4" id="KW-0175">Coiled coil</keyword>
<evidence type="ECO:0000259" key="7">
    <source>
        <dbReference type="Pfam" id="PF03184"/>
    </source>
</evidence>
<evidence type="ECO:0000256" key="5">
    <source>
        <dbReference type="SAM" id="MobiDB-lite"/>
    </source>
</evidence>
<feature type="domain" description="Ubiquitin-like protease family profile" evidence="6">
    <location>
        <begin position="206"/>
        <end position="361"/>
    </location>
</feature>
<name>A0A8H4VRD6_9AGAR</name>
<sequence length="1200" mass="136534">MFANNPHNQPRTCIQPSLSIVMATILPLEAEKILLPSPDLTILELVSYDLPLQNTVFAPSTIEDFFHRSQPTGTSFSEILLLPEPSSEVLAALHRYLEHGTDKDQYHSVRCLHSSLFKDKTYPLWIISYWTRCQSVRTVRDSWRQAENYLQERLQQWKRKDFQKGITVVLQILEAFATLRWSDQLRGLTGNGTESINSLALFASERWITGEHANQMLDLLRRKLQRKQTAAEVLSTWAYEKMKEGFHSQDQYEIGNSFKMLRVVGEELGSAKLDRVALLVNVNRNHWVATVIDRKERKLLYGDSLRSPMKSCMKDVFAWWIKRHTGIEFGYGSLPITPQNDSFSCGIFAVNALTAFLLDGEDLVPVKEVIARRLEVMKDLLHHHQSHLSTQKARTEPISNHFHDDDSDKGQDIQHQRTQLPRVPPTTRAESQRDIVLTPSPASLPSSAEPPTNEGSNLQSSTDGKKGLFKWFSKGTTKDRDDYFAREDDKHRAKMEDEEHIADQLEQKKLCELRDRAKLRQQKCRAARKAEEIRWGTRDENGQKKRVVTLHLAEGASRGDGTSMAEHTRPARALRTKFHSEKKKPQGRKLKNEPRDAKYHNWFMPMTWLLIEKATKKAGWEMSPTEIVKQAKQLNPQIFEGLSRTTVTTWIDRSTGKPRWKDEVLNRVKQGYQPGHHNGGRSGILGKHPDVAKAIEGRLLSLQKANAPITVVTIRGIILATITTMKPEMLEARFSDGSTFKASDSFVRAWVKHQLNWVQRKATRAAQKIPDNWEDLCERSTIRKIHLIKEYDIPSRLYVNSDQTQVVYAPGNKLTYADSGSKQVSLVGGDEKRAFTVMVSVSNDGLLLPFQAIYEGKTLASTPSATSPHYNDLINTGALLEFSGTTTYWSNMKTMKNFVCKILNPYFDSVRRDLNLPTTQKALWQIDVWSVHRSVEFRDWMKKNYPNIILDYVPGGCTGLYQPCDVGIQRPFKQSVVRSYHESVVQEMITHFEENNEIPAYDKRIATLRNRSVTWLWNAYRTINKPELVTRAFELCRVRGWNLSFKSLTSFEAREKLRGLRTADPVFWEELNSAGERGLPAENTVVDEDMEADTLGGDELGDDSSYSVPEVINAVLNVGGGPEGQVGVLVPSNLAENGEAEPIEWADGVGTSGTASGALFTENRNPADKLGKRKRVANRWYAVKDFIHHDDNDPSDQEDQ</sequence>
<dbReference type="Gene3D" id="3.40.395.10">
    <property type="entry name" value="Adenoviral Proteinase, Chain A"/>
    <property type="match status" value="1"/>
</dbReference>
<feature type="compositionally biased region" description="Low complexity" evidence="5">
    <location>
        <begin position="437"/>
        <end position="452"/>
    </location>
</feature>
<evidence type="ECO:0000256" key="2">
    <source>
        <dbReference type="ARBA" id="ARBA00022670"/>
    </source>
</evidence>
<proteinExistence type="inferred from homology"/>
<organism evidence="8 9">
    <name type="scientific">Agrocybe pediades</name>
    <dbReference type="NCBI Taxonomy" id="84607"/>
    <lineage>
        <taxon>Eukaryota</taxon>
        <taxon>Fungi</taxon>
        <taxon>Dikarya</taxon>
        <taxon>Basidiomycota</taxon>
        <taxon>Agaricomycotina</taxon>
        <taxon>Agaricomycetes</taxon>
        <taxon>Agaricomycetidae</taxon>
        <taxon>Agaricales</taxon>
        <taxon>Agaricineae</taxon>
        <taxon>Strophariaceae</taxon>
        <taxon>Agrocybe</taxon>
    </lineage>
</organism>
<evidence type="ECO:0000259" key="6">
    <source>
        <dbReference type="Pfam" id="PF02902"/>
    </source>
</evidence>
<dbReference type="GO" id="GO:0019783">
    <property type="term" value="F:ubiquitin-like protein peptidase activity"/>
    <property type="evidence" value="ECO:0007669"/>
    <property type="project" value="UniProtKB-ARBA"/>
</dbReference>
<dbReference type="InterPro" id="IPR003653">
    <property type="entry name" value="Peptidase_C48_C"/>
</dbReference>
<dbReference type="Pfam" id="PF03184">
    <property type="entry name" value="DDE_1"/>
    <property type="match status" value="1"/>
</dbReference>
<keyword evidence="3" id="KW-0378">Hydrolase</keyword>
<evidence type="ECO:0000256" key="1">
    <source>
        <dbReference type="ARBA" id="ARBA00005234"/>
    </source>
</evidence>
<dbReference type="AlphaFoldDB" id="A0A8H4VRD6"/>
<gene>
    <name evidence="8" type="ORF">D9613_005664</name>
</gene>
<evidence type="ECO:0000256" key="4">
    <source>
        <dbReference type="SAM" id="Coils"/>
    </source>
</evidence>
<dbReference type="InterPro" id="IPR004875">
    <property type="entry name" value="DDE_SF_endonuclease_dom"/>
</dbReference>
<keyword evidence="2" id="KW-0645">Protease</keyword>
<reference evidence="8 9" key="1">
    <citation type="submission" date="2019-12" db="EMBL/GenBank/DDBJ databases">
        <authorList>
            <person name="Floudas D."/>
            <person name="Bentzer J."/>
            <person name="Ahren D."/>
            <person name="Johansson T."/>
            <person name="Persson P."/>
            <person name="Tunlid A."/>
        </authorList>
    </citation>
    <scope>NUCLEOTIDE SEQUENCE [LARGE SCALE GENOMIC DNA]</scope>
    <source>
        <strain evidence="8 9">CBS 102.39</strain>
    </source>
</reference>
<evidence type="ECO:0000313" key="9">
    <source>
        <dbReference type="Proteomes" id="UP000521872"/>
    </source>
</evidence>
<feature type="domain" description="DDE-1" evidence="7">
    <location>
        <begin position="835"/>
        <end position="988"/>
    </location>
</feature>
<dbReference type="InterPro" id="IPR038765">
    <property type="entry name" value="Papain-like_cys_pep_sf"/>
</dbReference>
<protein>
    <recommendedName>
        <fullName evidence="10">Ubiquitin-like protease family profile domain-containing protein</fullName>
    </recommendedName>
</protein>
<dbReference type="GO" id="GO:0008234">
    <property type="term" value="F:cysteine-type peptidase activity"/>
    <property type="evidence" value="ECO:0007669"/>
    <property type="project" value="InterPro"/>
</dbReference>
<comment type="caution">
    <text evidence="8">The sequence shown here is derived from an EMBL/GenBank/DDBJ whole genome shotgun (WGS) entry which is preliminary data.</text>
</comment>
<dbReference type="SUPFAM" id="SSF54001">
    <property type="entry name" value="Cysteine proteinases"/>
    <property type="match status" value="1"/>
</dbReference>
<evidence type="ECO:0000313" key="8">
    <source>
        <dbReference type="EMBL" id="KAF4617264.1"/>
    </source>
</evidence>
<accession>A0A8H4VRD6</accession>
<dbReference type="EMBL" id="JAACJL010000030">
    <property type="protein sequence ID" value="KAF4617264.1"/>
    <property type="molecule type" value="Genomic_DNA"/>
</dbReference>
<keyword evidence="9" id="KW-1185">Reference proteome</keyword>